<organism evidence="2 3">
    <name type="scientific">Marivirga atlantica</name>
    <dbReference type="NCBI Taxonomy" id="1548457"/>
    <lineage>
        <taxon>Bacteria</taxon>
        <taxon>Pseudomonadati</taxon>
        <taxon>Bacteroidota</taxon>
        <taxon>Cytophagia</taxon>
        <taxon>Cytophagales</taxon>
        <taxon>Marivirgaceae</taxon>
        <taxon>Marivirga</taxon>
    </lineage>
</organism>
<feature type="transmembrane region" description="Helical" evidence="1">
    <location>
        <begin position="12"/>
        <end position="31"/>
    </location>
</feature>
<reference evidence="2" key="1">
    <citation type="submission" date="2021-01" db="EMBL/GenBank/DDBJ databases">
        <title>Marivirga sp. nov., isolated from intertidal surface sediments.</title>
        <authorList>
            <person name="Zhang M."/>
        </authorList>
    </citation>
    <scope>NUCLEOTIDE SEQUENCE</scope>
    <source>
        <strain evidence="2">SM1354</strain>
    </source>
</reference>
<protein>
    <submittedName>
        <fullName evidence="2">DUF2306 domain-containing protein</fullName>
    </submittedName>
</protein>
<name>A0A937A7Y8_9BACT</name>
<evidence type="ECO:0000313" key="2">
    <source>
        <dbReference type="EMBL" id="MBL0764021.1"/>
    </source>
</evidence>
<evidence type="ECO:0000313" key="3">
    <source>
        <dbReference type="Proteomes" id="UP000642920"/>
    </source>
</evidence>
<feature type="transmembrane region" description="Helical" evidence="1">
    <location>
        <begin position="66"/>
        <end position="86"/>
    </location>
</feature>
<sequence length="228" mass="25719">MAKLIENYMLYLHILAGFTALVAGLVSIIVQKGKKWHRKSGKLYFMAMTVVFITGVYVAGVRNNKFLFAIAFLSYYSAFAGVRSLKLKQLHNHQKPKWYDWFAGLLNAIVNVAFTVLGIYLLVVKSNIIGFIMCVGFGIGGLSISYTNLKPFIVQPKKANHWYLAHIGNMMGAYIATFTAFLSTMVARYELMNPFLAFALPSIIGIPLLLYYQKRISEKTSLKKNRHA</sequence>
<dbReference type="RefSeq" id="WP_201917201.1">
    <property type="nucleotide sequence ID" value="NZ_JAERQG010000001.1"/>
</dbReference>
<feature type="transmembrane region" description="Helical" evidence="1">
    <location>
        <begin position="43"/>
        <end position="60"/>
    </location>
</feature>
<comment type="caution">
    <text evidence="2">The sequence shown here is derived from an EMBL/GenBank/DDBJ whole genome shotgun (WGS) entry which is preliminary data.</text>
</comment>
<feature type="transmembrane region" description="Helical" evidence="1">
    <location>
        <begin position="194"/>
        <end position="212"/>
    </location>
</feature>
<feature type="transmembrane region" description="Helical" evidence="1">
    <location>
        <begin position="161"/>
        <end position="182"/>
    </location>
</feature>
<keyword evidence="1" id="KW-0812">Transmembrane</keyword>
<feature type="transmembrane region" description="Helical" evidence="1">
    <location>
        <begin position="128"/>
        <end position="149"/>
    </location>
</feature>
<dbReference type="Pfam" id="PF10067">
    <property type="entry name" value="DUF2306"/>
    <property type="match status" value="1"/>
</dbReference>
<evidence type="ECO:0000256" key="1">
    <source>
        <dbReference type="SAM" id="Phobius"/>
    </source>
</evidence>
<dbReference type="AlphaFoldDB" id="A0A937A7Y8"/>
<dbReference type="EMBL" id="JAERQG010000001">
    <property type="protein sequence ID" value="MBL0764021.1"/>
    <property type="molecule type" value="Genomic_DNA"/>
</dbReference>
<dbReference type="Proteomes" id="UP000642920">
    <property type="component" value="Unassembled WGS sequence"/>
</dbReference>
<gene>
    <name evidence="2" type="ORF">JKP34_02080</name>
</gene>
<proteinExistence type="predicted"/>
<dbReference type="InterPro" id="IPR018750">
    <property type="entry name" value="DUF2306_membrane"/>
</dbReference>
<keyword evidence="3" id="KW-1185">Reference proteome</keyword>
<keyword evidence="1" id="KW-1133">Transmembrane helix</keyword>
<keyword evidence="1" id="KW-0472">Membrane</keyword>
<feature type="transmembrane region" description="Helical" evidence="1">
    <location>
        <begin position="98"/>
        <end position="122"/>
    </location>
</feature>
<accession>A0A937A7Y8</accession>